<feature type="region of interest" description="Disordered" evidence="1">
    <location>
        <begin position="99"/>
        <end position="196"/>
    </location>
</feature>
<feature type="compositionally biased region" description="Polar residues" evidence="1">
    <location>
        <begin position="331"/>
        <end position="350"/>
    </location>
</feature>
<feature type="region of interest" description="Disordered" evidence="1">
    <location>
        <begin position="1"/>
        <end position="72"/>
    </location>
</feature>
<dbReference type="GO" id="GO:0003677">
    <property type="term" value="F:DNA binding"/>
    <property type="evidence" value="ECO:0007669"/>
    <property type="project" value="TreeGrafter"/>
</dbReference>
<feature type="compositionally biased region" description="Basic residues" evidence="1">
    <location>
        <begin position="460"/>
        <end position="482"/>
    </location>
</feature>
<dbReference type="EMBL" id="LT558138">
    <property type="protein sequence ID" value="SAM86346.1"/>
    <property type="molecule type" value="Genomic_DNA"/>
</dbReference>
<dbReference type="OrthoDB" id="9996895at2759"/>
<dbReference type="SUPFAM" id="SSF52540">
    <property type="entry name" value="P-loop containing nucleoside triphosphate hydrolases"/>
    <property type="match status" value="1"/>
</dbReference>
<feature type="compositionally biased region" description="Acidic residues" evidence="1">
    <location>
        <begin position="486"/>
        <end position="512"/>
    </location>
</feature>
<evidence type="ECO:0000313" key="3">
    <source>
        <dbReference type="EMBL" id="SAM86346.1"/>
    </source>
</evidence>
<dbReference type="SMART" id="SM00382">
    <property type="entry name" value="AAA"/>
    <property type="match status" value="1"/>
</dbReference>
<feature type="region of interest" description="Disordered" evidence="1">
    <location>
        <begin position="331"/>
        <end position="353"/>
    </location>
</feature>
<sequence length="1033" mass="111228">MRQTTLPWAAPSAASLASTSEHHQKEPFNPYYQHPPPPPPSNGYAHDAASAPALDPALFDVDTPTLSQAAPQQLDPALFSSSQDEQPPQQHVIDTALHPIFQPGGSSSALLPNDGASDDGQHKRPSRSSRTKASTSYREDLKAVLRADAAQESARLKAGKREAKAAKNSQRSAKGKAADINGRQKEQESGEGDGFEVVELRSAKKAKEAGLEAIVIGEASSSNAQAGEKKAVEQKPLSLAVKGTAGGTSASAHPFFTKKVKAPPAAEEVRSSAFDGTPASWSLFSAPRISSSKPKKPMHAPWPTLEDTHVTGFDTFESDLLSRAHSSMESFRSRWNTQRPSSSKPASTIDTAPPENLIVNLNHSRPQPCQSSISLTSIQGAKFSTMDDYLASSVNLSSLPPALTSATNLPSTHTETQMWTDAFRPHTSTSVLGNECNASYLLDWLRRLLVAASNSIQTKDRKRGKRKGVRRRVNKTKRKRRKGYSDDESDLGDFIVDDDDDDDEEDAIGEWDPDVFGKFGVIQRSSNLTDDEGDAVSLAPTSQSSIARAPTKEEPRLENRYASLEKLSNCIILTGPPGTTKTASIYACASQLGYEVFELYPGMGKRSGKELLAAVGDLGRNHMVSSGGVGGGASFRPNANANANANGIPTSTTANATAVGERGVRQSLILIEEADILLEEDKGFWPAIVELVAESKRPVVITCNDIELVPVHDLPVQEVLEFRLPTLGEIVSWLQLVAARMGRYLSSDSVGEMLRALPGTETALAGEMGEGEGLAVDIRQAINQVQFGHFSSPLDEDVDAVHLLATAKTPTGANLKALASAAESASIADILETHLRGSYIEAYGDAGLEHSSSSRQWGSYTPLIPQPHASVHPTQQPLNAVHPEYRSTFAQMHTSLASLPPPSHLAQSGRAKMERMDRAKEDQRSRLREMLKAIFKHLPSSPILSPAHIVEYAPMVRLMALVDDDLAQMHTSLHNQAAPDPTHPTTTVSGRTTRNSSRLTSPLGGEHGGYERWLRTIGPHQLSAAKSTMLAFS</sequence>
<feature type="domain" description="AAA+ ATPase" evidence="2">
    <location>
        <begin position="567"/>
        <end position="726"/>
    </location>
</feature>
<feature type="region of interest" description="Disordered" evidence="1">
    <location>
        <begin position="973"/>
        <end position="1007"/>
    </location>
</feature>
<feature type="region of interest" description="Disordered" evidence="1">
    <location>
        <begin position="456"/>
        <end position="512"/>
    </location>
</feature>
<gene>
    <name evidence="3" type="ORF">UBRO_08806</name>
</gene>
<proteinExistence type="predicted"/>
<dbReference type="PANTHER" id="PTHR23389:SF21">
    <property type="entry name" value="ATPASE FAMILY AAA DOMAIN-CONTAINING PROTEIN 5"/>
    <property type="match status" value="1"/>
</dbReference>
<feature type="compositionally biased region" description="Low complexity" evidence="1">
    <location>
        <begin position="45"/>
        <end position="58"/>
    </location>
</feature>
<dbReference type="InterPro" id="IPR027417">
    <property type="entry name" value="P-loop_NTPase"/>
</dbReference>
<evidence type="ECO:0000313" key="4">
    <source>
        <dbReference type="Proteomes" id="UP000179920"/>
    </source>
</evidence>
<reference evidence="4" key="1">
    <citation type="submission" date="2016-04" db="EMBL/GenBank/DDBJ databases">
        <authorList>
            <person name="Guldener U."/>
            <person name="Guldener U."/>
        </authorList>
    </citation>
    <scope>NUCLEOTIDE SEQUENCE [LARGE SCALE GENOMIC DNA]</scope>
    <source>
        <strain evidence="4">UB2112</strain>
    </source>
</reference>
<protein>
    <recommendedName>
        <fullName evidence="2">AAA+ ATPase domain-containing protein</fullName>
    </recommendedName>
</protein>
<name>A0A1K0GE45_9BASI</name>
<dbReference type="AlphaFoldDB" id="A0A1K0GE45"/>
<evidence type="ECO:0000256" key="1">
    <source>
        <dbReference type="SAM" id="MobiDB-lite"/>
    </source>
</evidence>
<accession>A0A1K0GE45</accession>
<dbReference type="Gene3D" id="3.40.50.300">
    <property type="entry name" value="P-loop containing nucleotide triphosphate hydrolases"/>
    <property type="match status" value="1"/>
</dbReference>
<evidence type="ECO:0000259" key="2">
    <source>
        <dbReference type="SMART" id="SM00382"/>
    </source>
</evidence>
<feature type="compositionally biased region" description="Polar residues" evidence="1">
    <location>
        <begin position="983"/>
        <end position="1000"/>
    </location>
</feature>
<feature type="region of interest" description="Disordered" evidence="1">
    <location>
        <begin position="530"/>
        <end position="556"/>
    </location>
</feature>
<organism evidence="3 4">
    <name type="scientific">Ustilago bromivora</name>
    <dbReference type="NCBI Taxonomy" id="307758"/>
    <lineage>
        <taxon>Eukaryota</taxon>
        <taxon>Fungi</taxon>
        <taxon>Dikarya</taxon>
        <taxon>Basidiomycota</taxon>
        <taxon>Ustilaginomycotina</taxon>
        <taxon>Ustilaginomycetes</taxon>
        <taxon>Ustilaginales</taxon>
        <taxon>Ustilaginaceae</taxon>
        <taxon>Ustilago</taxon>
    </lineage>
</organism>
<dbReference type="Proteomes" id="UP000179920">
    <property type="component" value="Chromosome XXII"/>
</dbReference>
<dbReference type="InterPro" id="IPR003593">
    <property type="entry name" value="AAA+_ATPase"/>
</dbReference>
<dbReference type="GO" id="GO:0005634">
    <property type="term" value="C:nucleus"/>
    <property type="evidence" value="ECO:0007669"/>
    <property type="project" value="TreeGrafter"/>
</dbReference>
<dbReference type="PANTHER" id="PTHR23389">
    <property type="entry name" value="CHROMOSOME TRANSMISSION FIDELITY FACTOR 18"/>
    <property type="match status" value="1"/>
</dbReference>
<feature type="compositionally biased region" description="Low complexity" evidence="1">
    <location>
        <begin position="1"/>
        <end position="19"/>
    </location>
</feature>